<dbReference type="AlphaFoldDB" id="V9D1Z6"/>
<reference evidence="1 2" key="1">
    <citation type="submission" date="2013-03" db="EMBL/GenBank/DDBJ databases">
        <title>The Genome Sequence of Cladophialophora carrionii CBS 160.54.</title>
        <authorList>
            <consortium name="The Broad Institute Genomics Platform"/>
            <person name="Cuomo C."/>
            <person name="de Hoog S."/>
            <person name="Gorbushina A."/>
            <person name="Walker B."/>
            <person name="Young S.K."/>
            <person name="Zeng Q."/>
            <person name="Gargeya S."/>
            <person name="Fitzgerald M."/>
            <person name="Haas B."/>
            <person name="Abouelleil A."/>
            <person name="Allen A.W."/>
            <person name="Alvarado L."/>
            <person name="Arachchi H.M."/>
            <person name="Berlin A.M."/>
            <person name="Chapman S.B."/>
            <person name="Gainer-Dewar J."/>
            <person name="Goldberg J."/>
            <person name="Griggs A."/>
            <person name="Gujja S."/>
            <person name="Hansen M."/>
            <person name="Howarth C."/>
            <person name="Imamovic A."/>
            <person name="Ireland A."/>
            <person name="Larimer J."/>
            <person name="McCowan C."/>
            <person name="Murphy C."/>
            <person name="Pearson M."/>
            <person name="Poon T.W."/>
            <person name="Priest M."/>
            <person name="Roberts A."/>
            <person name="Saif S."/>
            <person name="Shea T."/>
            <person name="Sisk P."/>
            <person name="Sykes S."/>
            <person name="Wortman J."/>
            <person name="Nusbaum C."/>
            <person name="Birren B."/>
        </authorList>
    </citation>
    <scope>NUCLEOTIDE SEQUENCE [LARGE SCALE GENOMIC DNA]</scope>
    <source>
        <strain evidence="1 2">CBS 160.54</strain>
    </source>
</reference>
<dbReference type="VEuPathDB" id="FungiDB:G647_07223"/>
<dbReference type="HOGENOM" id="CLU_1073641_0_0_1"/>
<accession>V9D1Z6</accession>
<name>V9D1Z6_9EURO</name>
<dbReference type="Proteomes" id="UP000030678">
    <property type="component" value="Unassembled WGS sequence"/>
</dbReference>
<dbReference type="RefSeq" id="XP_008729761.1">
    <property type="nucleotide sequence ID" value="XM_008731539.1"/>
</dbReference>
<proteinExistence type="predicted"/>
<evidence type="ECO:0000313" key="2">
    <source>
        <dbReference type="Proteomes" id="UP000030678"/>
    </source>
</evidence>
<protein>
    <submittedName>
        <fullName evidence="1">Uncharacterized protein</fullName>
    </submittedName>
</protein>
<gene>
    <name evidence="1" type="ORF">G647_07223</name>
</gene>
<sequence length="259" mass="28493">MTLLTRLFPDALLAELKAVPIIIHEVTLYRDWASVSSSSCSHSSHLWDLLTSSRNFLNYVLNIPRAARINLPSTFFNLLPYALIVLSTVARLPSTIGWDSVIAKREADATTFGLQIKAKFGDELTKTSPEASIEQRDVWQYFSRGIGGLIAWHQRYEAPSSTREAGLEVPLSSSSGGVKCGVADTLSAFSSMGVRKHSPLNFGNVVQEQMTTNAAGGYDEARGETQPDILMPLWDDEAWQSIVDDFSMFPTPAGFLFGQ</sequence>
<dbReference type="EMBL" id="KB822707">
    <property type="protein sequence ID" value="ETI20880.1"/>
    <property type="molecule type" value="Genomic_DNA"/>
</dbReference>
<organism evidence="1 2">
    <name type="scientific">Cladophialophora carrionii CBS 160.54</name>
    <dbReference type="NCBI Taxonomy" id="1279043"/>
    <lineage>
        <taxon>Eukaryota</taxon>
        <taxon>Fungi</taxon>
        <taxon>Dikarya</taxon>
        <taxon>Ascomycota</taxon>
        <taxon>Pezizomycotina</taxon>
        <taxon>Eurotiomycetes</taxon>
        <taxon>Chaetothyriomycetidae</taxon>
        <taxon>Chaetothyriales</taxon>
        <taxon>Herpotrichiellaceae</taxon>
        <taxon>Cladophialophora</taxon>
    </lineage>
</organism>
<evidence type="ECO:0000313" key="1">
    <source>
        <dbReference type="EMBL" id="ETI20880.1"/>
    </source>
</evidence>
<dbReference type="GeneID" id="19985716"/>